<evidence type="ECO:0000259" key="1">
    <source>
        <dbReference type="SMART" id="SM00460"/>
    </source>
</evidence>
<reference evidence="2" key="1">
    <citation type="submission" date="2023-03" db="EMBL/GenBank/DDBJ databases">
        <title>MT1 and MT2 Draft Genomes of Novel Species.</title>
        <authorList>
            <person name="Venkateswaran K."/>
        </authorList>
    </citation>
    <scope>NUCLEOTIDE SEQUENCE</scope>
    <source>
        <strain evidence="2">F6_3S_P_2</strain>
    </source>
</reference>
<dbReference type="SMART" id="SM00460">
    <property type="entry name" value="TGc"/>
    <property type="match status" value="1"/>
</dbReference>
<name>A0ABT8JXA1_9BACL</name>
<evidence type="ECO:0000313" key="3">
    <source>
        <dbReference type="Proteomes" id="UP001175097"/>
    </source>
</evidence>
<dbReference type="PANTHER" id="PTHR33490">
    <property type="entry name" value="BLR5614 PROTEIN-RELATED"/>
    <property type="match status" value="1"/>
</dbReference>
<keyword evidence="3" id="KW-1185">Reference proteome</keyword>
<gene>
    <name evidence="2" type="ORF">P5G49_15040</name>
</gene>
<evidence type="ECO:0000313" key="2">
    <source>
        <dbReference type="EMBL" id="MDN4608774.1"/>
    </source>
</evidence>
<dbReference type="SUPFAM" id="SSF54001">
    <property type="entry name" value="Cysteine proteinases"/>
    <property type="match status" value="1"/>
</dbReference>
<organism evidence="2 3">
    <name type="scientific">Sporosarcina highlanderae</name>
    <dbReference type="NCBI Taxonomy" id="3035916"/>
    <lineage>
        <taxon>Bacteria</taxon>
        <taxon>Bacillati</taxon>
        <taxon>Bacillota</taxon>
        <taxon>Bacilli</taxon>
        <taxon>Bacillales</taxon>
        <taxon>Caryophanaceae</taxon>
        <taxon>Sporosarcina</taxon>
    </lineage>
</organism>
<dbReference type="Proteomes" id="UP001175097">
    <property type="component" value="Unassembled WGS sequence"/>
</dbReference>
<dbReference type="PROSITE" id="PS51257">
    <property type="entry name" value="PROKAR_LIPOPROTEIN"/>
    <property type="match status" value="1"/>
</dbReference>
<dbReference type="Pfam" id="PF01841">
    <property type="entry name" value="Transglut_core"/>
    <property type="match status" value="1"/>
</dbReference>
<comment type="caution">
    <text evidence="2">The sequence shown here is derived from an EMBL/GenBank/DDBJ whole genome shotgun (WGS) entry which is preliminary data.</text>
</comment>
<protein>
    <submittedName>
        <fullName evidence="2">Transglutaminase-like domain-containing protein</fullName>
    </submittedName>
</protein>
<feature type="domain" description="Transglutaminase-like" evidence="1">
    <location>
        <begin position="341"/>
        <end position="401"/>
    </location>
</feature>
<dbReference type="Gene3D" id="3.10.620.30">
    <property type="match status" value="1"/>
</dbReference>
<dbReference type="InterPro" id="IPR038765">
    <property type="entry name" value="Papain-like_cys_pep_sf"/>
</dbReference>
<proteinExistence type="predicted"/>
<dbReference type="InterPro" id="IPR002931">
    <property type="entry name" value="Transglutaminase-like"/>
</dbReference>
<sequence>MSIKKMYPLLGLLMLVACSNDPPTNAGQETEENNHQSSYEETEKRNIFTYTHEGQEAKLTILSPTSSLINGNQSVTLNGKVDPSKIKHNKILIELKKDGYVWKDVLPVVNGEFRYDIPLFFGKGIHELVVYVPDKEYDDYFQVGTSLQIDTDSDYWSDIHYSPAYDSRGIHLEYPANGGDETNLTYRIAGSINQDASLAKETTHLLVTTSKNDDYAEYITTVDDNKFDEEFYLRFGPGKYFVTVSVPVTEETNRRIPVYSQVAQFLVDNVAAEDQRDLLPSRGVQSDAPEIITLTNQLIEDTMSDREKAKVVYEYVAKTVSYNTGKLYFIGNQWDDSALKTLQFKTGICVDYAYLAIALLRAADMEARYVGGTAGFGEDRAGHAWVEVKVDGQWLTMDPTWGSGYIDYGRFEPEYTEDYFDPTDELFRSHEREGVVY</sequence>
<dbReference type="RefSeq" id="WP_301245103.1">
    <property type="nucleotide sequence ID" value="NZ_JAROCC010000014.1"/>
</dbReference>
<dbReference type="EMBL" id="JAROCC010000014">
    <property type="protein sequence ID" value="MDN4608774.1"/>
    <property type="molecule type" value="Genomic_DNA"/>
</dbReference>
<accession>A0ABT8JXA1</accession>